<gene>
    <name evidence="1" type="ORF">PLOB_00033038</name>
</gene>
<evidence type="ECO:0000313" key="2">
    <source>
        <dbReference type="Proteomes" id="UP001159405"/>
    </source>
</evidence>
<dbReference type="InterPro" id="IPR011990">
    <property type="entry name" value="TPR-like_helical_dom_sf"/>
</dbReference>
<protein>
    <submittedName>
        <fullName evidence="1">Uncharacterized protein</fullName>
    </submittedName>
</protein>
<proteinExistence type="predicted"/>
<dbReference type="EMBL" id="CALNXK010000434">
    <property type="protein sequence ID" value="CAH3185595.1"/>
    <property type="molecule type" value="Genomic_DNA"/>
</dbReference>
<comment type="caution">
    <text evidence="1">The sequence shown here is derived from an EMBL/GenBank/DDBJ whole genome shotgun (WGS) entry which is preliminary data.</text>
</comment>
<dbReference type="PANTHER" id="PTHR46035">
    <property type="entry name" value="TETRATRICOPEPTIDE REPEAT PROTEIN 4"/>
    <property type="match status" value="1"/>
</dbReference>
<dbReference type="Gene3D" id="1.25.40.10">
    <property type="entry name" value="Tetratricopeptide repeat domain"/>
    <property type="match status" value="1"/>
</dbReference>
<dbReference type="SMART" id="SM00028">
    <property type="entry name" value="TPR"/>
    <property type="match status" value="2"/>
</dbReference>
<dbReference type="PANTHER" id="PTHR46035:SF1">
    <property type="entry name" value="TETRATRICOPEPTIDE REPEAT PROTEIN 4"/>
    <property type="match status" value="1"/>
</dbReference>
<accession>A0ABN8S5P9</accession>
<name>A0ABN8S5P9_9CNID</name>
<dbReference type="InterPro" id="IPR019734">
    <property type="entry name" value="TPR_rpt"/>
</dbReference>
<sequence length="96" mass="10918">MPEIIAIFFVVAIAEVYKNEGNNEYRKKNFNSAIHFYTEGIEVNCKDEDLNAKLYSNRAAAHFNFGNYAETVKDATIAAKLQPSFLKAFVHGKIKR</sequence>
<dbReference type="Proteomes" id="UP001159405">
    <property type="component" value="Unassembled WGS sequence"/>
</dbReference>
<reference evidence="1 2" key="1">
    <citation type="submission" date="2022-05" db="EMBL/GenBank/DDBJ databases">
        <authorList>
            <consortium name="Genoscope - CEA"/>
            <person name="William W."/>
        </authorList>
    </citation>
    <scope>NUCLEOTIDE SEQUENCE [LARGE SCALE GENOMIC DNA]</scope>
</reference>
<dbReference type="SUPFAM" id="SSF48452">
    <property type="entry name" value="TPR-like"/>
    <property type="match status" value="1"/>
</dbReference>
<keyword evidence="2" id="KW-1185">Reference proteome</keyword>
<organism evidence="1 2">
    <name type="scientific">Porites lobata</name>
    <dbReference type="NCBI Taxonomy" id="104759"/>
    <lineage>
        <taxon>Eukaryota</taxon>
        <taxon>Metazoa</taxon>
        <taxon>Cnidaria</taxon>
        <taxon>Anthozoa</taxon>
        <taxon>Hexacorallia</taxon>
        <taxon>Scleractinia</taxon>
        <taxon>Fungiina</taxon>
        <taxon>Poritidae</taxon>
        <taxon>Porites</taxon>
    </lineage>
</organism>
<evidence type="ECO:0000313" key="1">
    <source>
        <dbReference type="EMBL" id="CAH3185595.1"/>
    </source>
</evidence>